<accession>A0A0B0EGD4</accession>
<dbReference type="GO" id="GO:0030976">
    <property type="term" value="F:thiamine pyrophosphate binding"/>
    <property type="evidence" value="ECO:0007669"/>
    <property type="project" value="InterPro"/>
</dbReference>
<dbReference type="Pfam" id="PF02775">
    <property type="entry name" value="TPP_enzyme_C"/>
    <property type="match status" value="1"/>
</dbReference>
<dbReference type="PANTHER" id="PTHR48084:SF1">
    <property type="entry name" value="2-OXOGLUTARATE SYNTHASE SUBUNIT KORB"/>
    <property type="match status" value="1"/>
</dbReference>
<dbReference type="GO" id="GO:0045333">
    <property type="term" value="P:cellular respiration"/>
    <property type="evidence" value="ECO:0007669"/>
    <property type="project" value="UniProtKB-ARBA"/>
</dbReference>
<evidence type="ECO:0000313" key="4">
    <source>
        <dbReference type="Proteomes" id="UP000030652"/>
    </source>
</evidence>
<dbReference type="PANTHER" id="PTHR48084">
    <property type="entry name" value="2-OXOGLUTARATE OXIDOREDUCTASE SUBUNIT KORB-RELATED"/>
    <property type="match status" value="1"/>
</dbReference>
<keyword evidence="1" id="KW-0560">Oxidoreductase</keyword>
<dbReference type="CDD" id="cd03375">
    <property type="entry name" value="TPP_OGFOR"/>
    <property type="match status" value="1"/>
</dbReference>
<gene>
    <name evidence="3" type="ORF">SCABRO_03113</name>
</gene>
<dbReference type="Gene3D" id="3.40.50.970">
    <property type="match status" value="1"/>
</dbReference>
<protein>
    <submittedName>
        <fullName evidence="3">2-oxoglutarate ferredoxin oxidoreductase beta subunit</fullName>
    </submittedName>
</protein>
<dbReference type="eggNOG" id="COG1013">
    <property type="taxonomic scope" value="Bacteria"/>
</dbReference>
<dbReference type="Proteomes" id="UP000030652">
    <property type="component" value="Unassembled WGS sequence"/>
</dbReference>
<organism evidence="3 4">
    <name type="scientific">Candidatus Scalindua brodae</name>
    <dbReference type="NCBI Taxonomy" id="237368"/>
    <lineage>
        <taxon>Bacteria</taxon>
        <taxon>Pseudomonadati</taxon>
        <taxon>Planctomycetota</taxon>
        <taxon>Candidatus Brocadiia</taxon>
        <taxon>Candidatus Brocadiales</taxon>
        <taxon>Candidatus Scalinduaceae</taxon>
        <taxon>Candidatus Scalindua</taxon>
    </lineage>
</organism>
<dbReference type="InterPro" id="IPR029061">
    <property type="entry name" value="THDP-binding"/>
</dbReference>
<dbReference type="SUPFAM" id="SSF52518">
    <property type="entry name" value="Thiamin diphosphate-binding fold (THDP-binding)"/>
    <property type="match status" value="1"/>
</dbReference>
<dbReference type="GO" id="GO:0016625">
    <property type="term" value="F:oxidoreductase activity, acting on the aldehyde or oxo group of donors, iron-sulfur protein as acceptor"/>
    <property type="evidence" value="ECO:0007669"/>
    <property type="project" value="UniProtKB-ARBA"/>
</dbReference>
<evidence type="ECO:0000256" key="1">
    <source>
        <dbReference type="ARBA" id="ARBA00023002"/>
    </source>
</evidence>
<evidence type="ECO:0000259" key="2">
    <source>
        <dbReference type="Pfam" id="PF02775"/>
    </source>
</evidence>
<sequence length="245" mass="27050">MTKELTYLNYLKQELLPTQWCPGCGNGIILKIACMAMEKLNFQQKGTVMVSGIGCSGRSAGFFDLDSVHTVHGRALPVAEGIKLANEKLNVMVISGDGDLFGIGGNHLLHASRRNTDITVICISNAIYGMTGGQCSPTTELTSKTLTTPRGNVDSPINVQALVTAHNCFYARSTTFHFNHALKCVFEALQHKGFSFVEIKSQCITNDGRRRGFKNSYEMMMSYKETYKINNSTNKLEHNEIGIIR</sequence>
<evidence type="ECO:0000313" key="3">
    <source>
        <dbReference type="EMBL" id="KHE91126.1"/>
    </source>
</evidence>
<name>A0A0B0EGD4_9BACT</name>
<reference evidence="3 4" key="1">
    <citation type="submission" date="2014-10" db="EMBL/GenBank/DDBJ databases">
        <title>Draft genome of anammox bacterium scalindua brodae, obtained using differential coverage binning of sequence data from two enrichment reactors.</title>
        <authorList>
            <person name="Speth D.R."/>
            <person name="Russ L."/>
            <person name="Kartal B."/>
            <person name="Op den Camp H.J."/>
            <person name="Dutilh B.E."/>
            <person name="Jetten M.S."/>
        </authorList>
    </citation>
    <scope>NUCLEOTIDE SEQUENCE [LARGE SCALE GENOMIC DNA]</scope>
    <source>
        <strain evidence="3">RU1</strain>
    </source>
</reference>
<dbReference type="AlphaFoldDB" id="A0A0B0EGD4"/>
<comment type="caution">
    <text evidence="3">The sequence shown here is derived from an EMBL/GenBank/DDBJ whole genome shotgun (WGS) entry which is preliminary data.</text>
</comment>
<feature type="domain" description="Thiamine pyrophosphate enzyme TPP-binding" evidence="2">
    <location>
        <begin position="54"/>
        <end position="199"/>
    </location>
</feature>
<dbReference type="GO" id="GO:0044281">
    <property type="term" value="P:small molecule metabolic process"/>
    <property type="evidence" value="ECO:0007669"/>
    <property type="project" value="UniProtKB-ARBA"/>
</dbReference>
<dbReference type="InterPro" id="IPR011766">
    <property type="entry name" value="TPP_enzyme_TPP-bd"/>
</dbReference>
<dbReference type="EMBL" id="JRYO01000215">
    <property type="protein sequence ID" value="KHE91126.1"/>
    <property type="molecule type" value="Genomic_DNA"/>
</dbReference>
<proteinExistence type="predicted"/>
<dbReference type="InterPro" id="IPR051457">
    <property type="entry name" value="2-oxoacid:Fd_oxidoreductase"/>
</dbReference>
<dbReference type="PATRIC" id="fig|237368.3.peg.3368"/>